<keyword evidence="1" id="KW-0547">Nucleotide-binding</keyword>
<sequence>MVGLSLDNTRNDDDRRVIKCVLVGDAAVGKTSLIVSYTTNGYPHDYVPTAFDNYSVLVRVDNQPIRLQLCDTAGQAEFDSLRPFSYPDTDVFLLCFNVMIPSTLRSITNHWIPEIAKSSPRTPIILVGTQCDLRSNVGLISELNRNGERPVSDVKARMLAEGLQTDYLECSALTQYNLKQVFDAAILIALKSKSVGRSSQNGLQKDNTKKSRFRSGFRRFMSFTKRLV</sequence>
<dbReference type="FunFam" id="3.40.50.300:FF:001600">
    <property type="entry name" value="RhoU, isoform B"/>
    <property type="match status" value="1"/>
</dbReference>
<dbReference type="PROSITE" id="PS51421">
    <property type="entry name" value="RAS"/>
    <property type="match status" value="1"/>
</dbReference>
<reference evidence="4" key="1">
    <citation type="submission" date="2017-02" db="UniProtKB">
        <authorList>
            <consortium name="WormBaseParasite"/>
        </authorList>
    </citation>
    <scope>IDENTIFICATION</scope>
</reference>
<organism evidence="3 4">
    <name type="scientific">Syphacia muris</name>
    <dbReference type="NCBI Taxonomy" id="451379"/>
    <lineage>
        <taxon>Eukaryota</taxon>
        <taxon>Metazoa</taxon>
        <taxon>Ecdysozoa</taxon>
        <taxon>Nematoda</taxon>
        <taxon>Chromadorea</taxon>
        <taxon>Rhabditida</taxon>
        <taxon>Spirurina</taxon>
        <taxon>Oxyuridomorpha</taxon>
        <taxon>Oxyuroidea</taxon>
        <taxon>Oxyuridae</taxon>
        <taxon>Syphacia</taxon>
    </lineage>
</organism>
<dbReference type="Gene3D" id="3.40.50.300">
    <property type="entry name" value="P-loop containing nucleotide triphosphate hydrolases"/>
    <property type="match status" value="1"/>
</dbReference>
<keyword evidence="3" id="KW-1185">Reference proteome</keyword>
<dbReference type="WBParaSite" id="SMUV_0000912901-mRNA-1">
    <property type="protein sequence ID" value="SMUV_0000912901-mRNA-1"/>
    <property type="gene ID" value="SMUV_0000912901"/>
</dbReference>
<dbReference type="STRING" id="451379.A0A0N5AW45"/>
<accession>A0A0N5AW45</accession>
<dbReference type="AlphaFoldDB" id="A0A0N5AW45"/>
<dbReference type="Proteomes" id="UP000046393">
    <property type="component" value="Unplaced"/>
</dbReference>
<proteinExistence type="predicted"/>
<protein>
    <submittedName>
        <fullName evidence="4">Rho-related GTP-binding protein RhoU</fullName>
    </submittedName>
</protein>
<dbReference type="GO" id="GO:0003924">
    <property type="term" value="F:GTPase activity"/>
    <property type="evidence" value="ECO:0007669"/>
    <property type="project" value="InterPro"/>
</dbReference>
<evidence type="ECO:0000313" key="3">
    <source>
        <dbReference type="Proteomes" id="UP000046393"/>
    </source>
</evidence>
<evidence type="ECO:0000256" key="1">
    <source>
        <dbReference type="ARBA" id="ARBA00022741"/>
    </source>
</evidence>
<dbReference type="InterPro" id="IPR005225">
    <property type="entry name" value="Small_GTP-bd"/>
</dbReference>
<dbReference type="InterPro" id="IPR027417">
    <property type="entry name" value="P-loop_NTPase"/>
</dbReference>
<dbReference type="PRINTS" id="PR00449">
    <property type="entry name" value="RASTRNSFRMNG"/>
</dbReference>
<dbReference type="SMART" id="SM00175">
    <property type="entry name" value="RAB"/>
    <property type="match status" value="1"/>
</dbReference>
<dbReference type="SMART" id="SM00173">
    <property type="entry name" value="RAS"/>
    <property type="match status" value="1"/>
</dbReference>
<dbReference type="PROSITE" id="PS51419">
    <property type="entry name" value="RAB"/>
    <property type="match status" value="1"/>
</dbReference>
<dbReference type="SMART" id="SM00174">
    <property type="entry name" value="RHO"/>
    <property type="match status" value="1"/>
</dbReference>
<dbReference type="Pfam" id="PF00071">
    <property type="entry name" value="Ras"/>
    <property type="match status" value="1"/>
</dbReference>
<name>A0A0N5AW45_9BILA</name>
<dbReference type="NCBIfam" id="TIGR00231">
    <property type="entry name" value="small_GTP"/>
    <property type="match status" value="1"/>
</dbReference>
<dbReference type="PANTHER" id="PTHR24072">
    <property type="entry name" value="RHO FAMILY GTPASE"/>
    <property type="match status" value="1"/>
</dbReference>
<evidence type="ECO:0000256" key="2">
    <source>
        <dbReference type="ARBA" id="ARBA00023134"/>
    </source>
</evidence>
<dbReference type="InterPro" id="IPR003578">
    <property type="entry name" value="Small_GTPase_Rho"/>
</dbReference>
<evidence type="ECO:0000313" key="4">
    <source>
        <dbReference type="WBParaSite" id="SMUV_0000912901-mRNA-1"/>
    </source>
</evidence>
<dbReference type="GO" id="GO:0005525">
    <property type="term" value="F:GTP binding"/>
    <property type="evidence" value="ECO:0007669"/>
    <property type="project" value="UniProtKB-KW"/>
</dbReference>
<dbReference type="GO" id="GO:0007264">
    <property type="term" value="P:small GTPase-mediated signal transduction"/>
    <property type="evidence" value="ECO:0007669"/>
    <property type="project" value="InterPro"/>
</dbReference>
<keyword evidence="2" id="KW-0342">GTP-binding</keyword>
<dbReference type="InterPro" id="IPR001806">
    <property type="entry name" value="Small_GTPase"/>
</dbReference>
<dbReference type="PROSITE" id="PS51420">
    <property type="entry name" value="RHO"/>
    <property type="match status" value="1"/>
</dbReference>
<dbReference type="SUPFAM" id="SSF52540">
    <property type="entry name" value="P-loop containing nucleoside triphosphate hydrolases"/>
    <property type="match status" value="1"/>
</dbReference>